<feature type="region of interest" description="Disordered" evidence="1">
    <location>
        <begin position="54"/>
        <end position="90"/>
    </location>
</feature>
<protein>
    <submittedName>
        <fullName evidence="2">Uncharacterized protein</fullName>
    </submittedName>
</protein>
<proteinExistence type="predicted"/>
<reference evidence="2" key="1">
    <citation type="submission" date="2019-03" db="EMBL/GenBank/DDBJ databases">
        <title>Genome sequencing and reference-guided assembly of Black Bengal Goat (Capra hircus).</title>
        <authorList>
            <person name="Siddiki A.Z."/>
            <person name="Baten A."/>
            <person name="Billah M."/>
            <person name="Alam M.A.U."/>
            <person name="Shawrob K.S.M."/>
            <person name="Saha S."/>
            <person name="Chowdhury M."/>
            <person name="Rahman A.H."/>
            <person name="Stear M."/>
            <person name="Miah G."/>
            <person name="Das G.B."/>
            <person name="Hossain M.M."/>
            <person name="Kumkum M."/>
            <person name="Islam M.S."/>
            <person name="Mollah A.M."/>
            <person name="Ahsan A."/>
            <person name="Tusar F."/>
            <person name="Khan M.K.I."/>
        </authorList>
    </citation>
    <scope>NUCLEOTIDE SEQUENCE [LARGE SCALE GENOMIC DNA]</scope>
</reference>
<organism evidence="2">
    <name type="scientific">Capra hircus</name>
    <name type="common">Goat</name>
    <dbReference type="NCBI Taxonomy" id="9925"/>
    <lineage>
        <taxon>Eukaryota</taxon>
        <taxon>Metazoa</taxon>
        <taxon>Chordata</taxon>
        <taxon>Craniata</taxon>
        <taxon>Vertebrata</taxon>
        <taxon>Euteleostomi</taxon>
        <taxon>Mammalia</taxon>
        <taxon>Eutheria</taxon>
        <taxon>Laurasiatheria</taxon>
        <taxon>Artiodactyla</taxon>
        <taxon>Ruminantia</taxon>
        <taxon>Pecora</taxon>
        <taxon>Bovidae</taxon>
        <taxon>Caprinae</taxon>
        <taxon>Capra</taxon>
    </lineage>
</organism>
<sequence>MAGEAPLPAHPPRDCCKIPTASWQMPKACSTARRGQLLMRSLIRGAGCQAPAPAGFSLAPSEPVSAGPQHLGRGAQRPGEARPHPKHSAGVLHRILFPAEPEGPGPGEARVPTGPGFHLLACSSHLGCF</sequence>
<accession>A0A8C2P3L0</accession>
<evidence type="ECO:0000313" key="2">
    <source>
        <dbReference type="Ensembl" id="ENSCHIP00010013786.1"/>
    </source>
</evidence>
<reference evidence="2" key="2">
    <citation type="submission" date="2025-08" db="UniProtKB">
        <authorList>
            <consortium name="Ensembl"/>
        </authorList>
    </citation>
    <scope>IDENTIFICATION</scope>
</reference>
<evidence type="ECO:0000256" key="1">
    <source>
        <dbReference type="SAM" id="MobiDB-lite"/>
    </source>
</evidence>
<dbReference type="AlphaFoldDB" id="A0A8C2P3L0"/>
<dbReference type="Ensembl" id="ENSCHIT00010019427.1">
    <property type="protein sequence ID" value="ENSCHIP00010013786.1"/>
    <property type="gene ID" value="ENSCHIG00010010145.1"/>
</dbReference>
<name>A0A8C2P3L0_CAPHI</name>